<proteinExistence type="predicted"/>
<protein>
    <recommendedName>
        <fullName evidence="1">acetate--CoA ligase</fullName>
        <ecNumber evidence="1">6.2.1.1</ecNumber>
    </recommendedName>
</protein>
<evidence type="ECO:0000256" key="1">
    <source>
        <dbReference type="ARBA" id="ARBA00013275"/>
    </source>
</evidence>
<dbReference type="GO" id="GO:0003987">
    <property type="term" value="F:acetate-CoA ligase activity"/>
    <property type="evidence" value="ECO:0007669"/>
    <property type="project" value="UniProtKB-EC"/>
</dbReference>
<dbReference type="Proteomes" id="UP000036681">
    <property type="component" value="Unplaced"/>
</dbReference>
<name>A0A9J2PB63_ASCLU</name>
<dbReference type="GO" id="GO:0006085">
    <property type="term" value="P:acetyl-CoA biosynthetic process"/>
    <property type="evidence" value="ECO:0007669"/>
    <property type="project" value="TreeGrafter"/>
</dbReference>
<dbReference type="InterPro" id="IPR000873">
    <property type="entry name" value="AMP-dep_synth/lig_dom"/>
</dbReference>
<organism evidence="3 4">
    <name type="scientific">Ascaris lumbricoides</name>
    <name type="common">Giant roundworm</name>
    <dbReference type="NCBI Taxonomy" id="6252"/>
    <lineage>
        <taxon>Eukaryota</taxon>
        <taxon>Metazoa</taxon>
        <taxon>Ecdysozoa</taxon>
        <taxon>Nematoda</taxon>
        <taxon>Chromadorea</taxon>
        <taxon>Rhabditida</taxon>
        <taxon>Spirurina</taxon>
        <taxon>Ascaridomorpha</taxon>
        <taxon>Ascaridoidea</taxon>
        <taxon>Ascarididae</taxon>
        <taxon>Ascaris</taxon>
    </lineage>
</organism>
<feature type="domain" description="AMP-dependent synthetase/ligase" evidence="2">
    <location>
        <begin position="41"/>
        <end position="136"/>
    </location>
</feature>
<keyword evidence="3" id="KW-1185">Reference proteome</keyword>
<dbReference type="Gene3D" id="3.40.50.12780">
    <property type="entry name" value="N-terminal domain of ligase-like"/>
    <property type="match status" value="1"/>
</dbReference>
<evidence type="ECO:0000313" key="4">
    <source>
        <dbReference type="WBParaSite" id="ALUE_0000694601-mRNA-1"/>
    </source>
</evidence>
<dbReference type="Pfam" id="PF00501">
    <property type="entry name" value="AMP-binding"/>
    <property type="match status" value="1"/>
</dbReference>
<dbReference type="EC" id="6.2.1.1" evidence="1"/>
<sequence length="415" mass="46631">MDSIDELSFKCVERWTKKYSKNDYRLFWEGNYYDSDVHDCAELTTETLTVLVRKCVNVLAENGVTSDTQLALYLPALIQMPIAALAAIRIGAAFLPISAMEESVDELSALLKQSSCEVIVSVDGFWSGKRLIRTKEIIDDAIANQENRCRRLLVVRHVTPNEGVPPPQKHILARRPYYLYKVNMQEGRDSWWSEFFARATTECKIATIDESAVALLQPVRNQQGLSLVKRSRAELRKEIENLEQHIDASGVCFVMCTNDAYIAIVAMLAALHSSAPLLIFEGIVSYPDFSRISQIINKYEVKTMIVSEIDLNPVLDNEMYARMWNTATLTKIIILGEDIVVAARASTLFGVKTMIVSEIDLNPVLDNEMYARMWNTATLTKIIILGEDMAVAARASTLFGVPCETLAPPFHNTIH</sequence>
<dbReference type="InterPro" id="IPR042099">
    <property type="entry name" value="ANL_N_sf"/>
</dbReference>
<dbReference type="AlphaFoldDB" id="A0A9J2PB63"/>
<dbReference type="SUPFAM" id="SSF56801">
    <property type="entry name" value="Acetyl-CoA synthetase-like"/>
    <property type="match status" value="1"/>
</dbReference>
<reference evidence="4" key="1">
    <citation type="submission" date="2023-03" db="UniProtKB">
        <authorList>
            <consortium name="WormBaseParasite"/>
        </authorList>
    </citation>
    <scope>IDENTIFICATION</scope>
</reference>
<dbReference type="PANTHER" id="PTHR24095">
    <property type="entry name" value="ACETYL-COENZYME A SYNTHETASE"/>
    <property type="match status" value="1"/>
</dbReference>
<evidence type="ECO:0000313" key="3">
    <source>
        <dbReference type="Proteomes" id="UP000036681"/>
    </source>
</evidence>
<evidence type="ECO:0000259" key="2">
    <source>
        <dbReference type="Pfam" id="PF00501"/>
    </source>
</evidence>
<dbReference type="WBParaSite" id="ALUE_0000694601-mRNA-1">
    <property type="protein sequence ID" value="ALUE_0000694601-mRNA-1"/>
    <property type="gene ID" value="ALUE_0000694601"/>
</dbReference>
<accession>A0A9J2PB63</accession>
<dbReference type="PANTHER" id="PTHR24095:SF244">
    <property type="entry name" value="ACETYL-COENZYME A SYNTHETASE"/>
    <property type="match status" value="1"/>
</dbReference>